<dbReference type="GO" id="GO:0046872">
    <property type="term" value="F:metal ion binding"/>
    <property type="evidence" value="ECO:0007669"/>
    <property type="project" value="InterPro"/>
</dbReference>
<dbReference type="Gene3D" id="3.30.830.10">
    <property type="entry name" value="Metalloenzyme, LuxS/M16 peptidase-like"/>
    <property type="match status" value="2"/>
</dbReference>
<feature type="domain" description="Peptidase M16 C-terminal" evidence="1">
    <location>
        <begin position="161"/>
        <end position="324"/>
    </location>
</feature>
<dbReference type="InterPro" id="IPR011249">
    <property type="entry name" value="Metalloenz_LuxS/M16"/>
</dbReference>
<proteinExistence type="predicted"/>
<dbReference type="InterPro" id="IPR007863">
    <property type="entry name" value="Peptidase_M16_C"/>
</dbReference>
<evidence type="ECO:0000259" key="1">
    <source>
        <dbReference type="Pfam" id="PF05193"/>
    </source>
</evidence>
<dbReference type="Pfam" id="PF05193">
    <property type="entry name" value="Peptidase_M16_C"/>
    <property type="match status" value="1"/>
</dbReference>
<dbReference type="EMBL" id="KT716758">
    <property type="protein sequence ID" value="AOO95003.1"/>
    <property type="molecule type" value="Genomic_DNA"/>
</dbReference>
<dbReference type="RefSeq" id="WP_074390465.1">
    <property type="nucleotide sequence ID" value="NZ_CP139876.1"/>
</dbReference>
<organism evidence="2">
    <name type="scientific">Streptococcus suis</name>
    <dbReference type="NCBI Taxonomy" id="1307"/>
    <lineage>
        <taxon>Bacteria</taxon>
        <taxon>Bacillati</taxon>
        <taxon>Bacillota</taxon>
        <taxon>Bacilli</taxon>
        <taxon>Lactobacillales</taxon>
        <taxon>Streptococcaceae</taxon>
        <taxon>Streptococcus</taxon>
    </lineage>
</organism>
<dbReference type="SUPFAM" id="SSF63411">
    <property type="entry name" value="LuxS/MPP-like metallohydrolase"/>
    <property type="match status" value="2"/>
</dbReference>
<dbReference type="AlphaFoldDB" id="A0A288PRL2"/>
<name>A0A288PRL2_STRSU</name>
<evidence type="ECO:0000313" key="2">
    <source>
        <dbReference type="EMBL" id="AOO95003.1"/>
    </source>
</evidence>
<sequence length="409" mass="47582">MSKTFCQSTYSNVEVFKVRGFDLDELLIWFNIGTMNEKKDFHGIVHLTEHLLSNITYKGMSFSDFLASKNIKLEMRTGLDSMYIYLVSPLGKISDNFREIFEYLIHGSISEVDFFKEKRIIHKERISRKFDRLKLYQDELNSLIWSKELNVDILGKDLNNIKLEDVLKIKSNLFFSSSMKLYFSGEISDKSIKDTLDDLLLNREGIDENPIVVQNNLVDYFNIGYSDKVLDSNPGVMVSLSYLFDEVLCEKESLILSLLCLLMVNGTSGFLFDNLRKKLADLYFIVARSYYYFDTPIFEVQYIDSKENLENISEINEFILDVFRSSEFIGYIKLHLETCKTELTNIINCQVNSGSMKMFFIYLAKEHQIGRRQIVLESTLNLLDSITSEDISHFLDKISSRKFSIVILK</sequence>
<accession>A0A288PRL2</accession>
<reference evidence="2" key="1">
    <citation type="submission" date="2015-09" db="EMBL/GenBank/DDBJ databases">
        <title>Streptococcus suis invasive isolates from humans in Poland, 2000-2013.</title>
        <authorList>
            <person name="Bojarska A."/>
            <person name="Molska E."/>
            <person name="Janas K."/>
            <person name="Skoczynska A."/>
            <person name="Stefaniuk E."/>
            <person name="Hryniewicz W."/>
            <person name="Sadowy E."/>
        </authorList>
    </citation>
    <scope>NUCLEOTIDE SEQUENCE</scope>
    <source>
        <strain evidence="2">584</strain>
    </source>
</reference>
<protein>
    <submittedName>
        <fullName evidence="2">Putative Zn-dependent peptidase</fullName>
    </submittedName>
</protein>